<dbReference type="InterPro" id="IPR032675">
    <property type="entry name" value="LRR_dom_sf"/>
</dbReference>
<protein>
    <submittedName>
        <fullName evidence="3">Uncharacterized protein LOC117644958</fullName>
    </submittedName>
</protein>
<dbReference type="InterPro" id="IPR036047">
    <property type="entry name" value="F-box-like_dom_sf"/>
</dbReference>
<reference evidence="3" key="1">
    <citation type="submission" date="2025-08" db="UniProtKB">
        <authorList>
            <consortium name="RefSeq"/>
        </authorList>
    </citation>
    <scope>IDENTIFICATION</scope>
    <source>
        <tissue evidence="3">Total insect</tissue>
    </source>
</reference>
<evidence type="ECO:0000259" key="1">
    <source>
        <dbReference type="PROSITE" id="PS50181"/>
    </source>
</evidence>
<feature type="domain" description="F-box" evidence="1">
    <location>
        <begin position="1"/>
        <end position="46"/>
    </location>
</feature>
<dbReference type="PROSITE" id="PS50181">
    <property type="entry name" value="FBOX"/>
    <property type="match status" value="1"/>
</dbReference>
<dbReference type="SMART" id="SM00256">
    <property type="entry name" value="FBOX"/>
    <property type="match status" value="1"/>
</dbReference>
<dbReference type="Pfam" id="PF12937">
    <property type="entry name" value="F-box-like"/>
    <property type="match status" value="1"/>
</dbReference>
<dbReference type="Proteomes" id="UP000515158">
    <property type="component" value="Unplaced"/>
</dbReference>
<dbReference type="AlphaFoldDB" id="A0A6P8Z271"/>
<keyword evidence="2" id="KW-1185">Reference proteome</keyword>
<dbReference type="Gene3D" id="3.80.10.10">
    <property type="entry name" value="Ribonuclease Inhibitor"/>
    <property type="match status" value="1"/>
</dbReference>
<name>A0A6P8Z271_THRPL</name>
<dbReference type="OrthoDB" id="435188at2759"/>
<accession>A0A6P8Z271</accession>
<dbReference type="GeneID" id="117644958"/>
<dbReference type="KEGG" id="tpal:117644958"/>
<organism evidence="3">
    <name type="scientific">Thrips palmi</name>
    <name type="common">Melon thrips</name>
    <dbReference type="NCBI Taxonomy" id="161013"/>
    <lineage>
        <taxon>Eukaryota</taxon>
        <taxon>Metazoa</taxon>
        <taxon>Ecdysozoa</taxon>
        <taxon>Arthropoda</taxon>
        <taxon>Hexapoda</taxon>
        <taxon>Insecta</taxon>
        <taxon>Pterygota</taxon>
        <taxon>Neoptera</taxon>
        <taxon>Paraneoptera</taxon>
        <taxon>Thysanoptera</taxon>
        <taxon>Terebrantia</taxon>
        <taxon>Thripoidea</taxon>
        <taxon>Thripidae</taxon>
        <taxon>Thrips</taxon>
    </lineage>
</organism>
<dbReference type="InterPro" id="IPR001810">
    <property type="entry name" value="F-box_dom"/>
</dbReference>
<dbReference type="InParanoid" id="A0A6P8Z271"/>
<evidence type="ECO:0000313" key="2">
    <source>
        <dbReference type="Proteomes" id="UP000515158"/>
    </source>
</evidence>
<gene>
    <name evidence="3" type="primary">LOC117644958</name>
</gene>
<dbReference type="SUPFAM" id="SSF52047">
    <property type="entry name" value="RNI-like"/>
    <property type="match status" value="1"/>
</dbReference>
<dbReference type="SUPFAM" id="SSF81383">
    <property type="entry name" value="F-box domain"/>
    <property type="match status" value="1"/>
</dbReference>
<evidence type="ECO:0000313" key="3">
    <source>
        <dbReference type="RefSeq" id="XP_034240677.1"/>
    </source>
</evidence>
<sequence>MEISALPDSELLEVLKYLSTEQLLQCRSVCRRWSLLALHTTLWLNRRLDYDPRSKFYVAVLSLAPCLRRLIILHSYKTDAWDILLSSSCAIFELMISFQESDAWHVALLLSRDYFCRQASLGRLKEVGLSLYNGPGDDSANGQHLERGLCALLLQICHTPGLESLALSFNVDDRVVRQARSAMIPVPAFLKRLNFSDLEQSPACVLLLLERHAPTLEDVSVWTDDRRVVPLLASMPRLRELQCHLLPDMPLLEQCQLKSLHLELMNTSLETPTVVARLAGARQLLRTVATRLKELSVVFYNVSHEEENLFLGLGEGKTPAALRSLEVLVDSNDGSDPVPSLMPLASILHRLPHLTNLEIYFFSPSDAFLETLDGRVLPGLKKLSVHFPSTDCQHKVAHSLPVQKLLRRYPRLHFIMGRGETERAGCEFCDENACHDLHDQSWVVLFSHRDESGCDVKHSDIAKGVFEMFIDTTIV</sequence>
<proteinExistence type="predicted"/>
<dbReference type="RefSeq" id="XP_034240677.1">
    <property type="nucleotide sequence ID" value="XM_034384786.1"/>
</dbReference>